<dbReference type="EMBL" id="QOCU01000001">
    <property type="protein sequence ID" value="RHW53526.1"/>
    <property type="molecule type" value="Genomic_DNA"/>
</dbReference>
<evidence type="ECO:0000256" key="3">
    <source>
        <dbReference type="ARBA" id="ARBA00022989"/>
    </source>
</evidence>
<name>A0ABX9LXP9_9LACO</name>
<evidence type="ECO:0000256" key="4">
    <source>
        <dbReference type="ARBA" id="ARBA00023136"/>
    </source>
</evidence>
<accession>A0ABX9LXP9</accession>
<dbReference type="PROSITE" id="PS50929">
    <property type="entry name" value="ABC_TM1F"/>
    <property type="match status" value="1"/>
</dbReference>
<gene>
    <name evidence="6" type="ORF">DS834_00895</name>
</gene>
<dbReference type="SUPFAM" id="SSF90123">
    <property type="entry name" value="ABC transporter transmembrane region"/>
    <property type="match status" value="1"/>
</dbReference>
<dbReference type="InterPro" id="IPR011527">
    <property type="entry name" value="ABC1_TM_dom"/>
</dbReference>
<evidence type="ECO:0000259" key="5">
    <source>
        <dbReference type="PROSITE" id="PS50929"/>
    </source>
</evidence>
<dbReference type="InterPro" id="IPR036640">
    <property type="entry name" value="ABC1_TM_sf"/>
</dbReference>
<proteinExistence type="predicted"/>
<evidence type="ECO:0000313" key="6">
    <source>
        <dbReference type="EMBL" id="RHW53526.1"/>
    </source>
</evidence>
<sequence>MQAILGSGGNFLISREGEKQIFNIRRTLEKHLISLPVQFYDNQNRGKLTSRVINDSTKQI</sequence>
<organism evidence="6 7">
    <name type="scientific">Lactobacillus bombicola</name>
    <dbReference type="NCBI Taxonomy" id="1505723"/>
    <lineage>
        <taxon>Bacteria</taxon>
        <taxon>Bacillati</taxon>
        <taxon>Bacillota</taxon>
        <taxon>Bacilli</taxon>
        <taxon>Lactobacillales</taxon>
        <taxon>Lactobacillaceae</taxon>
        <taxon>Lactobacillus</taxon>
    </lineage>
</organism>
<evidence type="ECO:0000256" key="2">
    <source>
        <dbReference type="ARBA" id="ARBA00022692"/>
    </source>
</evidence>
<dbReference type="Pfam" id="PF00664">
    <property type="entry name" value="ABC_membrane"/>
    <property type="match status" value="1"/>
</dbReference>
<dbReference type="Gene3D" id="1.20.1560.10">
    <property type="entry name" value="ABC transporter type 1, transmembrane domain"/>
    <property type="match status" value="1"/>
</dbReference>
<comment type="caution">
    <text evidence="6">The sequence shown here is derived from an EMBL/GenBank/DDBJ whole genome shotgun (WGS) entry which is preliminary data.</text>
</comment>
<reference evidence="6 7" key="1">
    <citation type="submission" date="2018-07" db="EMBL/GenBank/DDBJ databases">
        <title>Genome sequences of six Lactobacillus spp. isolated from bumble bee guts.</title>
        <authorList>
            <person name="Motta E.V.S."/>
            <person name="Moran N.A."/>
        </authorList>
    </citation>
    <scope>NUCLEOTIDE SEQUENCE [LARGE SCALE GENOMIC DNA]</scope>
    <source>
        <strain evidence="6 7">BI-4G</strain>
    </source>
</reference>
<keyword evidence="2" id="KW-0812">Transmembrane</keyword>
<dbReference type="Proteomes" id="UP000283380">
    <property type="component" value="Unassembled WGS sequence"/>
</dbReference>
<evidence type="ECO:0000313" key="7">
    <source>
        <dbReference type="Proteomes" id="UP000283380"/>
    </source>
</evidence>
<keyword evidence="3" id="KW-1133">Transmembrane helix</keyword>
<evidence type="ECO:0000256" key="1">
    <source>
        <dbReference type="ARBA" id="ARBA00004651"/>
    </source>
</evidence>
<comment type="subcellular location">
    <subcellularLocation>
        <location evidence="1">Cell membrane</location>
        <topology evidence="1">Multi-pass membrane protein</topology>
    </subcellularLocation>
</comment>
<feature type="domain" description="ABC transmembrane type-1" evidence="5">
    <location>
        <begin position="1"/>
        <end position="58"/>
    </location>
</feature>
<protein>
    <recommendedName>
        <fullName evidence="5">ABC transmembrane type-1 domain-containing protein</fullName>
    </recommendedName>
</protein>
<keyword evidence="7" id="KW-1185">Reference proteome</keyword>
<keyword evidence="4" id="KW-0472">Membrane</keyword>